<dbReference type="EMBL" id="JACALR010000006">
    <property type="protein sequence ID" value="MDM1552247.1"/>
    <property type="molecule type" value="Genomic_DNA"/>
</dbReference>
<evidence type="ECO:0000313" key="8">
    <source>
        <dbReference type="EMBL" id="MDM1552247.1"/>
    </source>
</evidence>
<keyword evidence="3" id="KW-1003">Cell membrane</keyword>
<reference evidence="8" key="2">
    <citation type="journal article" date="2022" name="Sci. Total Environ.">
        <title>Prevalence, transmission, and molecular epidemiology of tet(X)-positive bacteria among humans, animals, and environmental niches in China: An epidemiological, and genomic-based study.</title>
        <authorList>
            <person name="Dong N."/>
            <person name="Zeng Y."/>
            <person name="Cai C."/>
            <person name="Sun C."/>
            <person name="Lu J."/>
            <person name="Liu C."/>
            <person name="Zhou H."/>
            <person name="Sun Q."/>
            <person name="Shu L."/>
            <person name="Wang H."/>
            <person name="Wang Y."/>
            <person name="Wang S."/>
            <person name="Wu C."/>
            <person name="Chan E.W."/>
            <person name="Chen G."/>
            <person name="Shen Z."/>
            <person name="Chen S."/>
            <person name="Zhang R."/>
        </authorList>
    </citation>
    <scope>NUCLEOTIDE SEQUENCE</scope>
    <source>
        <strain evidence="8">210</strain>
    </source>
</reference>
<gene>
    <name evidence="8" type="ORF">HX095_13605</name>
</gene>
<evidence type="ECO:0000256" key="3">
    <source>
        <dbReference type="ARBA" id="ARBA00022475"/>
    </source>
</evidence>
<evidence type="ECO:0000256" key="6">
    <source>
        <dbReference type="ARBA" id="ARBA00023136"/>
    </source>
</evidence>
<feature type="transmembrane region" description="Helical" evidence="7">
    <location>
        <begin position="44"/>
        <end position="68"/>
    </location>
</feature>
<feature type="transmembrane region" description="Helical" evidence="7">
    <location>
        <begin position="378"/>
        <end position="400"/>
    </location>
</feature>
<feature type="transmembrane region" description="Helical" evidence="7">
    <location>
        <begin position="319"/>
        <end position="340"/>
    </location>
</feature>
<evidence type="ECO:0000256" key="2">
    <source>
        <dbReference type="ARBA" id="ARBA00007430"/>
    </source>
</evidence>
<dbReference type="AlphaFoldDB" id="A0AAW7DM98"/>
<evidence type="ECO:0000313" key="9">
    <source>
        <dbReference type="Proteomes" id="UP001173578"/>
    </source>
</evidence>
<feature type="transmembrane region" description="Helical" evidence="7">
    <location>
        <begin position="352"/>
        <end position="372"/>
    </location>
</feature>
<evidence type="ECO:0000256" key="1">
    <source>
        <dbReference type="ARBA" id="ARBA00004651"/>
    </source>
</evidence>
<feature type="transmembrane region" description="Helical" evidence="7">
    <location>
        <begin position="412"/>
        <end position="429"/>
    </location>
</feature>
<dbReference type="PANTHER" id="PTHR30250:SF10">
    <property type="entry name" value="LIPOPOLYSACCHARIDE BIOSYNTHESIS PROTEIN WZXC"/>
    <property type="match status" value="1"/>
</dbReference>
<dbReference type="Pfam" id="PF13440">
    <property type="entry name" value="Polysacc_synt_3"/>
    <property type="match status" value="1"/>
</dbReference>
<dbReference type="GO" id="GO:0005886">
    <property type="term" value="C:plasma membrane"/>
    <property type="evidence" value="ECO:0007669"/>
    <property type="project" value="UniProtKB-SubCell"/>
</dbReference>
<dbReference type="CDD" id="cd13127">
    <property type="entry name" value="MATE_tuaB_like"/>
    <property type="match status" value="1"/>
</dbReference>
<feature type="transmembrane region" description="Helical" evidence="7">
    <location>
        <begin position="20"/>
        <end position="38"/>
    </location>
</feature>
<name>A0AAW7DM98_9FLAO</name>
<dbReference type="Proteomes" id="UP001173578">
    <property type="component" value="Unassembled WGS sequence"/>
</dbReference>
<comment type="caution">
    <text evidence="8">The sequence shown here is derived from an EMBL/GenBank/DDBJ whole genome shotgun (WGS) entry which is preliminary data.</text>
</comment>
<evidence type="ECO:0000256" key="4">
    <source>
        <dbReference type="ARBA" id="ARBA00022692"/>
    </source>
</evidence>
<accession>A0AAW7DM98</accession>
<protein>
    <submittedName>
        <fullName evidence="8">Lipopolysaccharide biosynthesis protein</fullName>
    </submittedName>
</protein>
<sequence length="477" mass="53705">MDYKKQQLINGVFWSGLDKLGVIVLQLLLEIVLARFLLPRDYGVIGMASIFIALGSLFSESGFSNALIQKQDRSEQDFSTAFYFNLLVSIVFVVLIFISAPFIANFFETPILTNVLRILSISVIFNAIVMVHKTKLSISLDFKTQARVSFISLLLSGIISLILVLNGFGVWGLVTQILLQSFFNALLFQISLKWIPLICFSNESFKNLINFGGKILLAGILQSAYVNTYNLLIGKKISASTLGIYTKSNQFTTMPSTLFSGILQRVMFPYFSSFQHDNEKIYRLNQDFTNLVCIVVFPVFLFLALFAKPLVFYGLSVEWLAAAEVIKVLAISVILYPITINNMILFQVKNKTSFFLVLEIFTKLTGGIILLLTINHGLLAICYGLLVQQILQFLITSISVQILLQKSILNQIKVILPYCIIGGIIYILIDYLDKILGQKLLIFFISGVGMFTIYYAFVYFVVLRSKIAIILNLIKNK</sequence>
<reference evidence="8" key="1">
    <citation type="submission" date="2020-06" db="EMBL/GenBank/DDBJ databases">
        <authorList>
            <person name="Dong N."/>
        </authorList>
    </citation>
    <scope>NUCLEOTIDE SEQUENCE</scope>
    <source>
        <strain evidence="8">210</strain>
    </source>
</reference>
<feature type="transmembrane region" description="Helical" evidence="7">
    <location>
        <begin position="288"/>
        <end position="307"/>
    </location>
</feature>
<feature type="transmembrane region" description="Helical" evidence="7">
    <location>
        <begin position="80"/>
        <end position="104"/>
    </location>
</feature>
<comment type="subcellular location">
    <subcellularLocation>
        <location evidence="1">Cell membrane</location>
        <topology evidence="1">Multi-pass membrane protein</topology>
    </subcellularLocation>
</comment>
<keyword evidence="5 7" id="KW-1133">Transmembrane helix</keyword>
<comment type="similarity">
    <text evidence="2">Belongs to the polysaccharide synthase family.</text>
</comment>
<organism evidence="8 9">
    <name type="scientific">Empedobacter falsenii</name>
    <dbReference type="NCBI Taxonomy" id="343874"/>
    <lineage>
        <taxon>Bacteria</taxon>
        <taxon>Pseudomonadati</taxon>
        <taxon>Bacteroidota</taxon>
        <taxon>Flavobacteriia</taxon>
        <taxon>Flavobacteriales</taxon>
        <taxon>Weeksellaceae</taxon>
        <taxon>Empedobacter</taxon>
    </lineage>
</organism>
<evidence type="ECO:0000256" key="5">
    <source>
        <dbReference type="ARBA" id="ARBA00022989"/>
    </source>
</evidence>
<dbReference type="InterPro" id="IPR050833">
    <property type="entry name" value="Poly_Biosynth_Transport"/>
</dbReference>
<dbReference type="RefSeq" id="WP_286486662.1">
    <property type="nucleotide sequence ID" value="NZ_JACALR010000006.1"/>
</dbReference>
<keyword evidence="6 7" id="KW-0472">Membrane</keyword>
<dbReference type="PANTHER" id="PTHR30250">
    <property type="entry name" value="PST FAMILY PREDICTED COLANIC ACID TRANSPORTER"/>
    <property type="match status" value="1"/>
</dbReference>
<feature type="transmembrane region" description="Helical" evidence="7">
    <location>
        <begin position="110"/>
        <end position="129"/>
    </location>
</feature>
<feature type="transmembrane region" description="Helical" evidence="7">
    <location>
        <begin position="150"/>
        <end position="171"/>
    </location>
</feature>
<proteinExistence type="inferred from homology"/>
<feature type="transmembrane region" description="Helical" evidence="7">
    <location>
        <begin position="441"/>
        <end position="462"/>
    </location>
</feature>
<evidence type="ECO:0000256" key="7">
    <source>
        <dbReference type="SAM" id="Phobius"/>
    </source>
</evidence>
<keyword evidence="4 7" id="KW-0812">Transmembrane</keyword>